<feature type="transmembrane region" description="Helical" evidence="2">
    <location>
        <begin position="165"/>
        <end position="185"/>
    </location>
</feature>
<evidence type="ECO:0000256" key="1">
    <source>
        <dbReference type="SAM" id="MobiDB-lite"/>
    </source>
</evidence>
<evidence type="ECO:0000256" key="2">
    <source>
        <dbReference type="SAM" id="Phobius"/>
    </source>
</evidence>
<evidence type="ECO:0000313" key="4">
    <source>
        <dbReference type="Proteomes" id="UP000663879"/>
    </source>
</evidence>
<feature type="transmembrane region" description="Helical" evidence="2">
    <location>
        <begin position="130"/>
        <end position="153"/>
    </location>
</feature>
<accession>A0A814J0A8</accession>
<proteinExistence type="predicted"/>
<feature type="transmembrane region" description="Helical" evidence="2">
    <location>
        <begin position="238"/>
        <end position="258"/>
    </location>
</feature>
<dbReference type="OrthoDB" id="10517474at2759"/>
<reference evidence="3" key="1">
    <citation type="submission" date="2021-02" db="EMBL/GenBank/DDBJ databases">
        <authorList>
            <person name="Nowell W R."/>
        </authorList>
    </citation>
    <scope>NUCLEOTIDE SEQUENCE</scope>
    <source>
        <strain evidence="3">Ploen Becks lab</strain>
    </source>
</reference>
<keyword evidence="2" id="KW-1133">Transmembrane helix</keyword>
<dbReference type="Proteomes" id="UP000663879">
    <property type="component" value="Unassembled WGS sequence"/>
</dbReference>
<feature type="compositionally biased region" description="Acidic residues" evidence="1">
    <location>
        <begin position="52"/>
        <end position="61"/>
    </location>
</feature>
<dbReference type="AlphaFoldDB" id="A0A814J0A8"/>
<name>A0A814J0A8_9BILA</name>
<evidence type="ECO:0008006" key="5">
    <source>
        <dbReference type="Google" id="ProtNLM"/>
    </source>
</evidence>
<gene>
    <name evidence="3" type="ORF">OXX778_LOCUS17894</name>
</gene>
<organism evidence="3 4">
    <name type="scientific">Brachionus calyciflorus</name>
    <dbReference type="NCBI Taxonomy" id="104777"/>
    <lineage>
        <taxon>Eukaryota</taxon>
        <taxon>Metazoa</taxon>
        <taxon>Spiralia</taxon>
        <taxon>Gnathifera</taxon>
        <taxon>Rotifera</taxon>
        <taxon>Eurotatoria</taxon>
        <taxon>Monogononta</taxon>
        <taxon>Pseudotrocha</taxon>
        <taxon>Ploima</taxon>
        <taxon>Brachionidae</taxon>
        <taxon>Brachionus</taxon>
    </lineage>
</organism>
<feature type="region of interest" description="Disordered" evidence="1">
    <location>
        <begin position="1"/>
        <end position="22"/>
    </location>
</feature>
<feature type="transmembrane region" description="Helical" evidence="2">
    <location>
        <begin position="206"/>
        <end position="226"/>
    </location>
</feature>
<dbReference type="EMBL" id="CAJNOC010004726">
    <property type="protein sequence ID" value="CAF1031610.1"/>
    <property type="molecule type" value="Genomic_DNA"/>
</dbReference>
<feature type="compositionally biased region" description="Polar residues" evidence="1">
    <location>
        <begin position="36"/>
        <end position="45"/>
    </location>
</feature>
<evidence type="ECO:0000313" key="3">
    <source>
        <dbReference type="EMBL" id="CAF1031610.1"/>
    </source>
</evidence>
<keyword evidence="4" id="KW-1185">Reference proteome</keyword>
<protein>
    <recommendedName>
        <fullName evidence="5">Transmembrane protein</fullName>
    </recommendedName>
</protein>
<comment type="caution">
    <text evidence="3">The sequence shown here is derived from an EMBL/GenBank/DDBJ whole genome shotgun (WGS) entry which is preliminary data.</text>
</comment>
<keyword evidence="2" id="KW-0812">Transmembrane</keyword>
<keyword evidence="2" id="KW-0472">Membrane</keyword>
<feature type="region of interest" description="Disordered" evidence="1">
    <location>
        <begin position="36"/>
        <end position="66"/>
    </location>
</feature>
<sequence length="353" mass="41154">MSNKSNIVQTNVEESNDDYSYSENYNVKQEENRFLSKSRQNLDSTQIKEDIENVEENNFEETEPRQSKLKSFFKKSNKPKFENKSFEFEKTKKPLDSEKKKQPPKEVFHFQTKIRNTGFWGKVRLRKGSWLVIIGLLLMSVGLTVIAVFWRWWYGPGVNVPCRTVGITLLILGFFAFIFGLISNLMMIQDPLSKHFVGAPPRAASWILLASIFGMTIAADLMIIYYTYWHNRFVNNPMIAISIILFFFSPIAFVWSLVHNFNQMNIIRANHDPEYAKKYKKKSSKEEFLIEKEQVEDPNETIDEGIKNEADLQVFYESSTLKKDFRKKNIKLQPRTVLPSHSSAILPNESMSK</sequence>